<keyword evidence="3 5" id="KW-1133">Transmembrane helix</keyword>
<dbReference type="EMBL" id="FOLM01000007">
    <property type="protein sequence ID" value="SFC87762.1"/>
    <property type="molecule type" value="Genomic_DNA"/>
</dbReference>
<proteinExistence type="predicted"/>
<keyword evidence="4 5" id="KW-0472">Membrane</keyword>
<dbReference type="RefSeq" id="WP_245834073.1">
    <property type="nucleotide sequence ID" value="NZ_FOLM01000007.1"/>
</dbReference>
<dbReference type="Proteomes" id="UP000199207">
    <property type="component" value="Unassembled WGS sequence"/>
</dbReference>
<name>A0A1I1MS77_9ACTN</name>
<accession>A0A1I1MS77</accession>
<dbReference type="STRING" id="910347.SAMN05421773_10717"/>
<organism evidence="6 8">
    <name type="scientific">Streptomyces aidingensis</name>
    <dbReference type="NCBI Taxonomy" id="910347"/>
    <lineage>
        <taxon>Bacteria</taxon>
        <taxon>Bacillati</taxon>
        <taxon>Actinomycetota</taxon>
        <taxon>Actinomycetes</taxon>
        <taxon>Kitasatosporales</taxon>
        <taxon>Streptomycetaceae</taxon>
        <taxon>Streptomyces</taxon>
    </lineage>
</organism>
<evidence type="ECO:0000313" key="7">
    <source>
        <dbReference type="EMBL" id="SFD09751.1"/>
    </source>
</evidence>
<evidence type="ECO:0000256" key="1">
    <source>
        <dbReference type="ARBA" id="ARBA00004141"/>
    </source>
</evidence>
<evidence type="ECO:0000256" key="3">
    <source>
        <dbReference type="ARBA" id="ARBA00022989"/>
    </source>
</evidence>
<comment type="subcellular location">
    <subcellularLocation>
        <location evidence="1">Membrane</location>
        <topology evidence="1">Multi-pass membrane protein</topology>
    </subcellularLocation>
</comment>
<evidence type="ECO:0000313" key="8">
    <source>
        <dbReference type="Proteomes" id="UP000199207"/>
    </source>
</evidence>
<evidence type="ECO:0000256" key="5">
    <source>
        <dbReference type="SAM" id="Phobius"/>
    </source>
</evidence>
<evidence type="ECO:0000313" key="6">
    <source>
        <dbReference type="EMBL" id="SFC87762.1"/>
    </source>
</evidence>
<keyword evidence="8" id="KW-1185">Reference proteome</keyword>
<dbReference type="InterPro" id="IPR035906">
    <property type="entry name" value="MetI-like_sf"/>
</dbReference>
<dbReference type="GO" id="GO:0016020">
    <property type="term" value="C:membrane"/>
    <property type="evidence" value="ECO:0007669"/>
    <property type="project" value="UniProtKB-SubCell"/>
</dbReference>
<feature type="transmembrane region" description="Helical" evidence="5">
    <location>
        <begin position="63"/>
        <end position="82"/>
    </location>
</feature>
<evidence type="ECO:0000256" key="4">
    <source>
        <dbReference type="ARBA" id="ARBA00023136"/>
    </source>
</evidence>
<gene>
    <name evidence="6" type="ORF">SAMN05421773_10717</name>
    <name evidence="7" type="ORF">SAMN05421773_109218</name>
</gene>
<sequence length="97" mass="10007">MGYGTAENLFVDLSETARPLGDGLLRLAPCTVDGIPWVSSPGDYTLPLGLHALSGTAGRQYDLVLAGTVLAAVPSLPVLFLLRKQLVEGLTAGAAKS</sequence>
<dbReference type="SUPFAM" id="SSF161098">
    <property type="entry name" value="MetI-like"/>
    <property type="match status" value="1"/>
</dbReference>
<keyword evidence="2 5" id="KW-0812">Transmembrane</keyword>
<evidence type="ECO:0000256" key="2">
    <source>
        <dbReference type="ARBA" id="ARBA00022692"/>
    </source>
</evidence>
<protein>
    <submittedName>
        <fullName evidence="6">Uncharacterized protein</fullName>
    </submittedName>
</protein>
<reference evidence="6 8" key="1">
    <citation type="submission" date="2016-10" db="EMBL/GenBank/DDBJ databases">
        <authorList>
            <person name="de Groot N.N."/>
        </authorList>
    </citation>
    <scope>NUCLEOTIDE SEQUENCE [LARGE SCALE GENOMIC DNA]</scope>
    <source>
        <strain evidence="6 8">CGMCC 4.5739</strain>
    </source>
</reference>
<dbReference type="AlphaFoldDB" id="A0A1I1MS77"/>
<dbReference type="EMBL" id="FOLM01000009">
    <property type="protein sequence ID" value="SFD09751.1"/>
    <property type="molecule type" value="Genomic_DNA"/>
</dbReference>